<comment type="similarity">
    <text evidence="1">Belongs to the short-chain dehydrogenases/reductases (SDR) family.</text>
</comment>
<dbReference type="SUPFAM" id="SSF51735">
    <property type="entry name" value="NAD(P)-binding Rossmann-fold domains"/>
    <property type="match status" value="1"/>
</dbReference>
<dbReference type="EMBL" id="JH795877">
    <property type="protein sequence ID" value="EJT97347.1"/>
    <property type="molecule type" value="Genomic_DNA"/>
</dbReference>
<accession>M5G0M1</accession>
<keyword evidence="3" id="KW-0560">Oxidoreductase</keyword>
<protein>
    <submittedName>
        <fullName evidence="4">NADP-binding protein</fullName>
    </submittedName>
</protein>
<proteinExistence type="inferred from homology"/>
<dbReference type="Gene3D" id="3.40.50.720">
    <property type="entry name" value="NAD(P)-binding Rossmann-like Domain"/>
    <property type="match status" value="1"/>
</dbReference>
<dbReference type="Proteomes" id="UP000030653">
    <property type="component" value="Unassembled WGS sequence"/>
</dbReference>
<dbReference type="GO" id="GO:0016491">
    <property type="term" value="F:oxidoreductase activity"/>
    <property type="evidence" value="ECO:0007669"/>
    <property type="project" value="UniProtKB-KW"/>
</dbReference>
<keyword evidence="2" id="KW-0521">NADP</keyword>
<dbReference type="InterPro" id="IPR002347">
    <property type="entry name" value="SDR_fam"/>
</dbReference>
<dbReference type="PANTHER" id="PTHR24320:SF252">
    <property type="entry name" value="DEHYDROGENASE_REDUCTASE FAMILY PROTEIN, PUTATIVE (AFU_ORTHOLOGUE AFUA_3G08550)-RELATED"/>
    <property type="match status" value="1"/>
</dbReference>
<evidence type="ECO:0000313" key="4">
    <source>
        <dbReference type="EMBL" id="EJT97347.1"/>
    </source>
</evidence>
<dbReference type="OrthoDB" id="542013at2759"/>
<sequence>MASNRIPDLPANTTLQGLSVLVTGSNQGLGYHAALLSLQLGASPVYLAVRNLKKGHEARTAMLADPVVRKKNSKAIVKVYELDMARWDSVKSFAEKFIGDRHAAGEGLDIAMLNAGLYHMRFELAPTGNELTVQVNHLSTALLSLLLLSILEASTIPKHTARLMIVSSGQHRQASSTLTECPSDDNYLTSLNDVKNFASMTRYGLSKMLVIFFLRVLATKVSSDRVIINNVCPGLIRTNLARELPVFLRPVLYLLFLGQANPVERGAACYIHGVTCVGKESHGLWYRRMVLTPYGDFLLSDEGKKMQDKIWTETLQQLEQVVPGVSSNI</sequence>
<dbReference type="PRINTS" id="PR00081">
    <property type="entry name" value="GDHRDH"/>
</dbReference>
<dbReference type="GeneID" id="63690618"/>
<evidence type="ECO:0000256" key="2">
    <source>
        <dbReference type="ARBA" id="ARBA00022857"/>
    </source>
</evidence>
<organism evidence="4 5">
    <name type="scientific">Dacryopinax primogenitus (strain DJM 731)</name>
    <name type="common">Brown rot fungus</name>
    <dbReference type="NCBI Taxonomy" id="1858805"/>
    <lineage>
        <taxon>Eukaryota</taxon>
        <taxon>Fungi</taxon>
        <taxon>Dikarya</taxon>
        <taxon>Basidiomycota</taxon>
        <taxon>Agaricomycotina</taxon>
        <taxon>Dacrymycetes</taxon>
        <taxon>Dacrymycetales</taxon>
        <taxon>Dacrymycetaceae</taxon>
        <taxon>Dacryopinax</taxon>
    </lineage>
</organism>
<keyword evidence="5" id="KW-1185">Reference proteome</keyword>
<dbReference type="RefSeq" id="XP_040624245.1">
    <property type="nucleotide sequence ID" value="XM_040775556.1"/>
</dbReference>
<dbReference type="InterPro" id="IPR036291">
    <property type="entry name" value="NAD(P)-bd_dom_sf"/>
</dbReference>
<reference evidence="4 5" key="1">
    <citation type="journal article" date="2012" name="Science">
        <title>The Paleozoic origin of enzymatic lignin decomposition reconstructed from 31 fungal genomes.</title>
        <authorList>
            <person name="Floudas D."/>
            <person name="Binder M."/>
            <person name="Riley R."/>
            <person name="Barry K."/>
            <person name="Blanchette R.A."/>
            <person name="Henrissat B."/>
            <person name="Martinez A.T."/>
            <person name="Otillar R."/>
            <person name="Spatafora J.W."/>
            <person name="Yadav J.S."/>
            <person name="Aerts A."/>
            <person name="Benoit I."/>
            <person name="Boyd A."/>
            <person name="Carlson A."/>
            <person name="Copeland A."/>
            <person name="Coutinho P.M."/>
            <person name="de Vries R.P."/>
            <person name="Ferreira P."/>
            <person name="Findley K."/>
            <person name="Foster B."/>
            <person name="Gaskell J."/>
            <person name="Glotzer D."/>
            <person name="Gorecki P."/>
            <person name="Heitman J."/>
            <person name="Hesse C."/>
            <person name="Hori C."/>
            <person name="Igarashi K."/>
            <person name="Jurgens J.A."/>
            <person name="Kallen N."/>
            <person name="Kersten P."/>
            <person name="Kohler A."/>
            <person name="Kuees U."/>
            <person name="Kumar T.K.A."/>
            <person name="Kuo A."/>
            <person name="LaButti K."/>
            <person name="Larrondo L.F."/>
            <person name="Lindquist E."/>
            <person name="Ling A."/>
            <person name="Lombard V."/>
            <person name="Lucas S."/>
            <person name="Lundell T."/>
            <person name="Martin R."/>
            <person name="McLaughlin D.J."/>
            <person name="Morgenstern I."/>
            <person name="Morin E."/>
            <person name="Murat C."/>
            <person name="Nagy L.G."/>
            <person name="Nolan M."/>
            <person name="Ohm R.A."/>
            <person name="Patyshakuliyeva A."/>
            <person name="Rokas A."/>
            <person name="Ruiz-Duenas F.J."/>
            <person name="Sabat G."/>
            <person name="Salamov A."/>
            <person name="Samejima M."/>
            <person name="Schmutz J."/>
            <person name="Slot J.C."/>
            <person name="St John F."/>
            <person name="Stenlid J."/>
            <person name="Sun H."/>
            <person name="Sun S."/>
            <person name="Syed K."/>
            <person name="Tsang A."/>
            <person name="Wiebenga A."/>
            <person name="Young D."/>
            <person name="Pisabarro A."/>
            <person name="Eastwood D.C."/>
            <person name="Martin F."/>
            <person name="Cullen D."/>
            <person name="Grigoriev I.V."/>
            <person name="Hibbett D.S."/>
        </authorList>
    </citation>
    <scope>NUCLEOTIDE SEQUENCE [LARGE SCALE GENOMIC DNA]</scope>
    <source>
        <strain evidence="4 5">DJM-731 SS1</strain>
    </source>
</reference>
<dbReference type="AlphaFoldDB" id="M5G0M1"/>
<dbReference type="Pfam" id="PF00106">
    <property type="entry name" value="adh_short"/>
    <property type="match status" value="2"/>
</dbReference>
<dbReference type="HOGENOM" id="CLU_010194_44_4_1"/>
<dbReference type="PANTHER" id="PTHR24320">
    <property type="entry name" value="RETINOL DEHYDROGENASE"/>
    <property type="match status" value="1"/>
</dbReference>
<gene>
    <name evidence="4" type="ORF">DACRYDRAFT_59363</name>
</gene>
<dbReference type="STRING" id="1858805.M5G0M1"/>
<evidence type="ECO:0000256" key="1">
    <source>
        <dbReference type="ARBA" id="ARBA00006484"/>
    </source>
</evidence>
<name>M5G0M1_DACPD</name>
<evidence type="ECO:0000313" key="5">
    <source>
        <dbReference type="Proteomes" id="UP000030653"/>
    </source>
</evidence>
<evidence type="ECO:0000256" key="3">
    <source>
        <dbReference type="ARBA" id="ARBA00023002"/>
    </source>
</evidence>